<comment type="caution">
    <text evidence="2">The sequence shown here is derived from an EMBL/GenBank/DDBJ whole genome shotgun (WGS) entry which is preliminary data.</text>
</comment>
<dbReference type="AlphaFoldDB" id="A0A9Q0SYH7"/>
<evidence type="ECO:0000313" key="3">
    <source>
        <dbReference type="Proteomes" id="UP001151529"/>
    </source>
</evidence>
<accession>A0A9Q0SYH7</accession>
<reference evidence="2" key="1">
    <citation type="submission" date="2022-11" db="EMBL/GenBank/DDBJ databases">
        <authorList>
            <person name="Hyden B.L."/>
            <person name="Feng K."/>
            <person name="Yates T."/>
            <person name="Jawdy S."/>
            <person name="Smart L.B."/>
            <person name="Muchero W."/>
        </authorList>
    </citation>
    <scope>NUCLEOTIDE SEQUENCE</scope>
    <source>
        <tissue evidence="2">Shoot tip</tissue>
    </source>
</reference>
<protein>
    <submittedName>
        <fullName evidence="2">Uncharacterized protein</fullName>
    </submittedName>
</protein>
<evidence type="ECO:0000313" key="2">
    <source>
        <dbReference type="EMBL" id="KAJ6693800.1"/>
    </source>
</evidence>
<reference evidence="2" key="2">
    <citation type="journal article" date="2023" name="Int. J. Mol. Sci.">
        <title>De Novo Assembly and Annotation of 11 Diverse Shrub Willow (Salix) Genomes Reveals Novel Gene Organization in Sex-Linked Regions.</title>
        <authorList>
            <person name="Hyden B."/>
            <person name="Feng K."/>
            <person name="Yates T.B."/>
            <person name="Jawdy S."/>
            <person name="Cereghino C."/>
            <person name="Smart L.B."/>
            <person name="Muchero W."/>
        </authorList>
    </citation>
    <scope>NUCLEOTIDE SEQUENCE [LARGE SCALE GENOMIC DNA]</scope>
    <source>
        <tissue evidence="2">Shoot tip</tissue>
    </source>
</reference>
<keyword evidence="3" id="KW-1185">Reference proteome</keyword>
<dbReference type="Proteomes" id="UP001151529">
    <property type="component" value="Chromosome 13"/>
</dbReference>
<gene>
    <name evidence="2" type="ORF">OIU85_004570</name>
</gene>
<organism evidence="2 3">
    <name type="scientific">Salix viminalis</name>
    <name type="common">Common osier</name>
    <name type="synonym">Basket willow</name>
    <dbReference type="NCBI Taxonomy" id="40686"/>
    <lineage>
        <taxon>Eukaryota</taxon>
        <taxon>Viridiplantae</taxon>
        <taxon>Streptophyta</taxon>
        <taxon>Embryophyta</taxon>
        <taxon>Tracheophyta</taxon>
        <taxon>Spermatophyta</taxon>
        <taxon>Magnoliopsida</taxon>
        <taxon>eudicotyledons</taxon>
        <taxon>Gunneridae</taxon>
        <taxon>Pentapetalae</taxon>
        <taxon>rosids</taxon>
        <taxon>fabids</taxon>
        <taxon>Malpighiales</taxon>
        <taxon>Salicaceae</taxon>
        <taxon>Saliceae</taxon>
        <taxon>Salix</taxon>
    </lineage>
</organism>
<proteinExistence type="predicted"/>
<dbReference type="OrthoDB" id="837656at2759"/>
<dbReference type="EMBL" id="JAPFFL010000011">
    <property type="protein sequence ID" value="KAJ6693800.1"/>
    <property type="molecule type" value="Genomic_DNA"/>
</dbReference>
<name>A0A9Q0SYH7_SALVM</name>
<feature type="region of interest" description="Disordered" evidence="1">
    <location>
        <begin position="151"/>
        <end position="185"/>
    </location>
</feature>
<evidence type="ECO:0000256" key="1">
    <source>
        <dbReference type="SAM" id="MobiDB-lite"/>
    </source>
</evidence>
<sequence>MLLSSVSASGIPKFVSSYCSPEIFNSLYFSAYVTPQLSFVFSHFLSPFAQLALDELDRLAQMNKSLRHRPGFPQTYIPSYITTAVQHHKYIPLEILLISRSMARNHTFLLFFLLLVVSPLSNGERYRVHSLRIHKINIHAPVTFGFLPKNLPAPPSAPSKRHNDHREREGPDSSATDGGDREAHP</sequence>